<feature type="non-terminal residue" evidence="2">
    <location>
        <position position="166"/>
    </location>
</feature>
<organism evidence="2 3">
    <name type="scientific">Hydnum rufescens UP504</name>
    <dbReference type="NCBI Taxonomy" id="1448309"/>
    <lineage>
        <taxon>Eukaryota</taxon>
        <taxon>Fungi</taxon>
        <taxon>Dikarya</taxon>
        <taxon>Basidiomycota</taxon>
        <taxon>Agaricomycotina</taxon>
        <taxon>Agaricomycetes</taxon>
        <taxon>Cantharellales</taxon>
        <taxon>Hydnaceae</taxon>
        <taxon>Hydnum</taxon>
    </lineage>
</organism>
<keyword evidence="3" id="KW-1185">Reference proteome</keyword>
<evidence type="ECO:0000259" key="1">
    <source>
        <dbReference type="Pfam" id="PF18803"/>
    </source>
</evidence>
<accession>A0A9P6E0L8</accession>
<dbReference type="Proteomes" id="UP000886523">
    <property type="component" value="Unassembled WGS sequence"/>
</dbReference>
<dbReference type="EMBL" id="MU128910">
    <property type="protein sequence ID" value="KAF9520747.1"/>
    <property type="molecule type" value="Genomic_DNA"/>
</dbReference>
<dbReference type="OrthoDB" id="2691413at2759"/>
<dbReference type="Pfam" id="PF18803">
    <property type="entry name" value="CxC2"/>
    <property type="match status" value="1"/>
</dbReference>
<evidence type="ECO:0000313" key="3">
    <source>
        <dbReference type="Proteomes" id="UP000886523"/>
    </source>
</evidence>
<proteinExistence type="predicted"/>
<dbReference type="InterPro" id="IPR041457">
    <property type="entry name" value="CxC2_KDZ-assoc"/>
</dbReference>
<name>A0A9P6E0L8_9AGAM</name>
<feature type="non-terminal residue" evidence="2">
    <location>
        <position position="1"/>
    </location>
</feature>
<gene>
    <name evidence="2" type="ORF">BS47DRAFT_1281382</name>
</gene>
<reference evidence="2" key="1">
    <citation type="journal article" date="2020" name="Nat. Commun.">
        <title>Large-scale genome sequencing of mycorrhizal fungi provides insights into the early evolution of symbiotic traits.</title>
        <authorList>
            <person name="Miyauchi S."/>
            <person name="Kiss E."/>
            <person name="Kuo A."/>
            <person name="Drula E."/>
            <person name="Kohler A."/>
            <person name="Sanchez-Garcia M."/>
            <person name="Morin E."/>
            <person name="Andreopoulos B."/>
            <person name="Barry K.W."/>
            <person name="Bonito G."/>
            <person name="Buee M."/>
            <person name="Carver A."/>
            <person name="Chen C."/>
            <person name="Cichocki N."/>
            <person name="Clum A."/>
            <person name="Culley D."/>
            <person name="Crous P.W."/>
            <person name="Fauchery L."/>
            <person name="Girlanda M."/>
            <person name="Hayes R.D."/>
            <person name="Keri Z."/>
            <person name="LaButti K."/>
            <person name="Lipzen A."/>
            <person name="Lombard V."/>
            <person name="Magnuson J."/>
            <person name="Maillard F."/>
            <person name="Murat C."/>
            <person name="Nolan M."/>
            <person name="Ohm R.A."/>
            <person name="Pangilinan J."/>
            <person name="Pereira M.F."/>
            <person name="Perotto S."/>
            <person name="Peter M."/>
            <person name="Pfister S."/>
            <person name="Riley R."/>
            <person name="Sitrit Y."/>
            <person name="Stielow J.B."/>
            <person name="Szollosi G."/>
            <person name="Zifcakova L."/>
            <person name="Stursova M."/>
            <person name="Spatafora J.W."/>
            <person name="Tedersoo L."/>
            <person name="Vaario L.M."/>
            <person name="Yamada A."/>
            <person name="Yan M."/>
            <person name="Wang P."/>
            <person name="Xu J."/>
            <person name="Bruns T."/>
            <person name="Baldrian P."/>
            <person name="Vilgalys R."/>
            <person name="Dunand C."/>
            <person name="Henrissat B."/>
            <person name="Grigoriev I.V."/>
            <person name="Hibbett D."/>
            <person name="Nagy L.G."/>
            <person name="Martin F.M."/>
        </authorList>
    </citation>
    <scope>NUCLEOTIDE SEQUENCE</scope>
    <source>
        <strain evidence="2">UP504</strain>
    </source>
</reference>
<comment type="caution">
    <text evidence="2">The sequence shown here is derived from an EMBL/GenBank/DDBJ whole genome shotgun (WGS) entry which is preliminary data.</text>
</comment>
<protein>
    <recommendedName>
        <fullName evidence="1">CxC2-like cysteine cluster KDZ transposase-associated domain-containing protein</fullName>
    </recommendedName>
</protein>
<sequence>RRWNMILPQLVTPYAKLMSATSNGRHPVPTFCSSCMKTNCNGPSGRKLKVTCVYTKYLEEIYLDVCKCCPTSLQLLEWGLFPSAPVRPMLAVDLDQLDLVSMLFMVGAPNVMNWAETLTSCLARKGYVLGGQDVLCHRYGWALQYYQVMIDMVSQTVNNMIESSRK</sequence>
<evidence type="ECO:0000313" key="2">
    <source>
        <dbReference type="EMBL" id="KAF9520747.1"/>
    </source>
</evidence>
<dbReference type="AlphaFoldDB" id="A0A9P6E0L8"/>
<feature type="domain" description="CxC2-like cysteine cluster KDZ transposase-associated" evidence="1">
    <location>
        <begin position="37"/>
        <end position="120"/>
    </location>
</feature>